<protein>
    <recommendedName>
        <fullName evidence="5">alcohol dehydrogenase (NADP(+))</fullName>
        <ecNumber evidence="5">1.1.1.2</ecNumber>
    </recommendedName>
</protein>
<dbReference type="PANTHER" id="PTHR42683">
    <property type="entry name" value="ALDEHYDE REDUCTASE"/>
    <property type="match status" value="1"/>
</dbReference>
<dbReference type="Gene3D" id="3.40.50.720">
    <property type="entry name" value="NAD(P)-binding Rossmann-like Domain"/>
    <property type="match status" value="1"/>
</dbReference>
<dbReference type="Pfam" id="PF08240">
    <property type="entry name" value="ADH_N"/>
    <property type="match status" value="1"/>
</dbReference>
<dbReference type="Gene3D" id="3.90.180.10">
    <property type="entry name" value="Medium-chain alcohol dehydrogenases, catalytic domain"/>
    <property type="match status" value="1"/>
</dbReference>
<evidence type="ECO:0000256" key="6">
    <source>
        <dbReference type="ARBA" id="ARBA00048262"/>
    </source>
</evidence>
<name>A0AAU2VNF9_9ACTN</name>
<gene>
    <name evidence="9" type="ORF">OG398_13005</name>
</gene>
<evidence type="ECO:0000256" key="5">
    <source>
        <dbReference type="ARBA" id="ARBA00024074"/>
    </source>
</evidence>
<dbReference type="PROSITE" id="PS00059">
    <property type="entry name" value="ADH_ZINC"/>
    <property type="match status" value="1"/>
</dbReference>
<proteinExistence type="inferred from homology"/>
<keyword evidence="4" id="KW-0560">Oxidoreductase</keyword>
<evidence type="ECO:0000256" key="7">
    <source>
        <dbReference type="RuleBase" id="RU361277"/>
    </source>
</evidence>
<keyword evidence="2 7" id="KW-0479">Metal-binding</keyword>
<evidence type="ECO:0000256" key="4">
    <source>
        <dbReference type="ARBA" id="ARBA00023002"/>
    </source>
</evidence>
<dbReference type="FunFam" id="3.40.50.720:FF:000022">
    <property type="entry name" value="Cinnamyl alcohol dehydrogenase"/>
    <property type="match status" value="1"/>
</dbReference>
<dbReference type="InterPro" id="IPR013149">
    <property type="entry name" value="ADH-like_C"/>
</dbReference>
<evidence type="ECO:0000256" key="2">
    <source>
        <dbReference type="ARBA" id="ARBA00022723"/>
    </source>
</evidence>
<evidence type="ECO:0000256" key="1">
    <source>
        <dbReference type="ARBA" id="ARBA00001947"/>
    </source>
</evidence>
<dbReference type="CDD" id="cd05283">
    <property type="entry name" value="CAD1"/>
    <property type="match status" value="1"/>
</dbReference>
<accession>A0AAU2VNF9</accession>
<comment type="cofactor">
    <cofactor evidence="1 7">
        <name>Zn(2+)</name>
        <dbReference type="ChEBI" id="CHEBI:29105"/>
    </cofactor>
</comment>
<dbReference type="EC" id="1.1.1.2" evidence="5"/>
<dbReference type="Pfam" id="PF00107">
    <property type="entry name" value="ADH_zinc_N"/>
    <property type="match status" value="1"/>
</dbReference>
<evidence type="ECO:0000259" key="8">
    <source>
        <dbReference type="SMART" id="SM00829"/>
    </source>
</evidence>
<evidence type="ECO:0000256" key="3">
    <source>
        <dbReference type="ARBA" id="ARBA00022833"/>
    </source>
</evidence>
<dbReference type="InterPro" id="IPR047109">
    <property type="entry name" value="CAD-like"/>
</dbReference>
<dbReference type="InterPro" id="IPR002328">
    <property type="entry name" value="ADH_Zn_CS"/>
</dbReference>
<comment type="similarity">
    <text evidence="7">Belongs to the zinc-containing alcohol dehydrogenase family.</text>
</comment>
<dbReference type="GO" id="GO:0008270">
    <property type="term" value="F:zinc ion binding"/>
    <property type="evidence" value="ECO:0007669"/>
    <property type="project" value="InterPro"/>
</dbReference>
<dbReference type="SMART" id="SM00829">
    <property type="entry name" value="PKS_ER"/>
    <property type="match status" value="1"/>
</dbReference>
<feature type="domain" description="Enoyl reductase (ER)" evidence="8">
    <location>
        <begin position="13"/>
        <end position="341"/>
    </location>
</feature>
<dbReference type="AlphaFoldDB" id="A0AAU2VNF9"/>
<dbReference type="InterPro" id="IPR036291">
    <property type="entry name" value="NAD(P)-bd_dom_sf"/>
</dbReference>
<evidence type="ECO:0000313" key="9">
    <source>
        <dbReference type="EMBL" id="WTW69121.1"/>
    </source>
</evidence>
<comment type="catalytic activity">
    <reaction evidence="6">
        <text>a primary alcohol + NADP(+) = an aldehyde + NADPH + H(+)</text>
        <dbReference type="Rhea" id="RHEA:15937"/>
        <dbReference type="ChEBI" id="CHEBI:15378"/>
        <dbReference type="ChEBI" id="CHEBI:15734"/>
        <dbReference type="ChEBI" id="CHEBI:17478"/>
        <dbReference type="ChEBI" id="CHEBI:57783"/>
        <dbReference type="ChEBI" id="CHEBI:58349"/>
        <dbReference type="EC" id="1.1.1.2"/>
    </reaction>
</comment>
<sequence length="345" mass="36504">MRSTTGWAVHKPGGPLTPWPFTRRDLRDDDVAVRVHYCGVCGSDLHAVRHADPRDTPLVTGHEMTGTVTAVGLAVTGLKPGDPVAIGNVVDSCGTCPACAQGRENWCFDFPTVTYGGRDRIDGTLTQGGFSGEYVARDRFVHALPAGLGPAAAAPLLCAGVTVYAPLRHWAAGPGKTVGVVGIGGLGHLGIKYAHAMGAHVVALTTSPGKAREARGLGAAEAVVTTDPAAMAATKWRFDLILDTVGVPHRLDPYLRALKLDGTLVTVGAPPQDWQVDPSSLRYGEKRLTGSGGDGTRMVRDMLAFSAAHDITADIELLPATEINTALDRLERNDVRYRFVLDMTQ</sequence>
<dbReference type="SUPFAM" id="SSF50129">
    <property type="entry name" value="GroES-like"/>
    <property type="match status" value="1"/>
</dbReference>
<dbReference type="InterPro" id="IPR020843">
    <property type="entry name" value="ER"/>
</dbReference>
<dbReference type="InterPro" id="IPR011032">
    <property type="entry name" value="GroES-like_sf"/>
</dbReference>
<dbReference type="InterPro" id="IPR013154">
    <property type="entry name" value="ADH-like_N"/>
</dbReference>
<dbReference type="SUPFAM" id="SSF51735">
    <property type="entry name" value="NAD(P)-binding Rossmann-fold domains"/>
    <property type="match status" value="1"/>
</dbReference>
<keyword evidence="3 7" id="KW-0862">Zinc</keyword>
<dbReference type="GO" id="GO:0008106">
    <property type="term" value="F:alcohol dehydrogenase (NADP+) activity"/>
    <property type="evidence" value="ECO:0007669"/>
    <property type="project" value="UniProtKB-EC"/>
</dbReference>
<dbReference type="EMBL" id="CP108313">
    <property type="protein sequence ID" value="WTW69121.1"/>
    <property type="molecule type" value="Genomic_DNA"/>
</dbReference>
<organism evidence="9">
    <name type="scientific">Streptomyces sp. NBC_00008</name>
    <dbReference type="NCBI Taxonomy" id="2903610"/>
    <lineage>
        <taxon>Bacteria</taxon>
        <taxon>Bacillati</taxon>
        <taxon>Actinomycetota</taxon>
        <taxon>Actinomycetes</taxon>
        <taxon>Kitasatosporales</taxon>
        <taxon>Streptomycetaceae</taxon>
        <taxon>Streptomyces</taxon>
    </lineage>
</organism>
<reference evidence="9" key="1">
    <citation type="submission" date="2022-10" db="EMBL/GenBank/DDBJ databases">
        <title>The complete genomes of actinobacterial strains from the NBC collection.</title>
        <authorList>
            <person name="Joergensen T.S."/>
            <person name="Alvarez Arevalo M."/>
            <person name="Sterndorff E.B."/>
            <person name="Faurdal D."/>
            <person name="Vuksanovic O."/>
            <person name="Mourched A.-S."/>
            <person name="Charusanti P."/>
            <person name="Shaw S."/>
            <person name="Blin K."/>
            <person name="Weber T."/>
        </authorList>
    </citation>
    <scope>NUCLEOTIDE SEQUENCE</scope>
    <source>
        <strain evidence="9">NBC_00008</strain>
    </source>
</reference>